<name>D3UH33_HELM1</name>
<accession>D3UH33</accession>
<organism evidence="1 2">
    <name type="scientific">Helicobacter mustelae (strain ATCC 43772 / CCUG 25715 / CIP 103759 / LMG 18044 / NCTC 12198 / R85-136P)</name>
    <name type="common">Campylobacter mustelae</name>
    <dbReference type="NCBI Taxonomy" id="679897"/>
    <lineage>
        <taxon>Bacteria</taxon>
        <taxon>Pseudomonadati</taxon>
        <taxon>Campylobacterota</taxon>
        <taxon>Epsilonproteobacteria</taxon>
        <taxon>Campylobacterales</taxon>
        <taxon>Helicobacteraceae</taxon>
        <taxon>Helicobacter</taxon>
    </lineage>
</organism>
<sequence>MDYTEFSEKLKQLRITKGEFARMVDMNYHSIANWKSKGVPYWACVLLHHYEKSKKLDLLLDIIKQYDK</sequence>
<gene>
    <name evidence="1" type="ordered locus">HMU05440</name>
</gene>
<evidence type="ECO:0000313" key="2">
    <source>
        <dbReference type="Proteomes" id="UP000001522"/>
    </source>
</evidence>
<reference evidence="1 2" key="1">
    <citation type="journal article" date="2010" name="BMC Genomics">
        <title>Comparative genomics and proteomics of Helicobacter mustelae, an ulcerogenic and carcinogenic gastric pathogen.</title>
        <authorList>
            <person name="O'Toole P.W."/>
            <person name="Snelling W.J."/>
            <person name="Canchaya C."/>
            <person name="Forde B.M."/>
            <person name="Hardie K.R."/>
            <person name="Josenhans C."/>
            <person name="Graham R.L.J."/>
            <person name="McMullan G."/>
            <person name="Parkhill J."/>
            <person name="Belda E."/>
            <person name="Bentley S.D."/>
        </authorList>
    </citation>
    <scope>NUCLEOTIDE SEQUENCE [LARGE SCALE GENOMIC DNA]</scope>
    <source>
        <strain evidence="2">ATCC 43772 / LMG 18044 / NCTC 12198 / 12198</strain>
    </source>
</reference>
<dbReference type="KEGG" id="hms:HMU05440"/>
<dbReference type="HOGENOM" id="CLU_191405_1_0_7"/>
<dbReference type="STRING" id="679897.HMU05440"/>
<evidence type="ECO:0000313" key="1">
    <source>
        <dbReference type="EMBL" id="CBG39805.1"/>
    </source>
</evidence>
<proteinExistence type="predicted"/>
<dbReference type="Proteomes" id="UP000001522">
    <property type="component" value="Chromosome"/>
</dbReference>
<dbReference type="EMBL" id="FN555004">
    <property type="protein sequence ID" value="CBG39805.1"/>
    <property type="molecule type" value="Genomic_DNA"/>
</dbReference>
<keyword evidence="2" id="KW-1185">Reference proteome</keyword>
<dbReference type="AlphaFoldDB" id="D3UH33"/>
<evidence type="ECO:0008006" key="3">
    <source>
        <dbReference type="Google" id="ProtNLM"/>
    </source>
</evidence>
<protein>
    <recommendedName>
        <fullName evidence="3">XRE family transcriptional regulator</fullName>
    </recommendedName>
</protein>